<evidence type="ECO:0000256" key="1">
    <source>
        <dbReference type="SAM" id="MobiDB-lite"/>
    </source>
</evidence>
<dbReference type="InParanoid" id="A0A7R8YXZ1"/>
<evidence type="ECO:0000313" key="3">
    <source>
        <dbReference type="Proteomes" id="UP000594454"/>
    </source>
</evidence>
<proteinExistence type="predicted"/>
<feature type="region of interest" description="Disordered" evidence="1">
    <location>
        <begin position="1"/>
        <end position="48"/>
    </location>
</feature>
<evidence type="ECO:0000313" key="2">
    <source>
        <dbReference type="EMBL" id="CAD7089508.1"/>
    </source>
</evidence>
<dbReference type="AlphaFoldDB" id="A0A7R8YXZ1"/>
<name>A0A7R8YXZ1_HERIL</name>
<feature type="compositionally biased region" description="Polar residues" evidence="1">
    <location>
        <begin position="1"/>
        <end position="12"/>
    </location>
</feature>
<sequence>MGCNTSQEQLQGDPSVIENKENKENQANGEKTESDDNQNVTNREKAEQYNAINATPVDNVDKIKLCDSIIDEFNNDTVDEKEAEDEKWRQDSIRIKEQMQVSKELDEEGE</sequence>
<feature type="compositionally biased region" description="Basic and acidic residues" evidence="1">
    <location>
        <begin position="18"/>
        <end position="34"/>
    </location>
</feature>
<accession>A0A7R8YXZ1</accession>
<organism evidence="2 3">
    <name type="scientific">Hermetia illucens</name>
    <name type="common">Black soldier fly</name>
    <dbReference type="NCBI Taxonomy" id="343691"/>
    <lineage>
        <taxon>Eukaryota</taxon>
        <taxon>Metazoa</taxon>
        <taxon>Ecdysozoa</taxon>
        <taxon>Arthropoda</taxon>
        <taxon>Hexapoda</taxon>
        <taxon>Insecta</taxon>
        <taxon>Pterygota</taxon>
        <taxon>Neoptera</taxon>
        <taxon>Endopterygota</taxon>
        <taxon>Diptera</taxon>
        <taxon>Brachycera</taxon>
        <taxon>Stratiomyomorpha</taxon>
        <taxon>Stratiomyidae</taxon>
        <taxon>Hermetiinae</taxon>
        <taxon>Hermetia</taxon>
    </lineage>
</organism>
<protein>
    <submittedName>
        <fullName evidence="2">Uncharacterized protein</fullName>
    </submittedName>
</protein>
<reference evidence="2 3" key="1">
    <citation type="submission" date="2020-11" db="EMBL/GenBank/DDBJ databases">
        <authorList>
            <person name="Wallbank WR R."/>
            <person name="Pardo Diaz C."/>
            <person name="Kozak K."/>
            <person name="Martin S."/>
            <person name="Jiggins C."/>
            <person name="Moest M."/>
            <person name="Warren A I."/>
            <person name="Generalovic N T."/>
            <person name="Byers J.R.P. K."/>
            <person name="Montejo-Kovacevich G."/>
            <person name="Yen C E."/>
        </authorList>
    </citation>
    <scope>NUCLEOTIDE SEQUENCE [LARGE SCALE GENOMIC DNA]</scope>
</reference>
<gene>
    <name evidence="2" type="ORF">HERILL_LOCUS12050</name>
</gene>
<dbReference type="OrthoDB" id="252964at2759"/>
<dbReference type="Proteomes" id="UP000594454">
    <property type="component" value="Chromosome 4"/>
</dbReference>
<dbReference type="EMBL" id="LR899012">
    <property type="protein sequence ID" value="CAD7089508.1"/>
    <property type="molecule type" value="Genomic_DNA"/>
</dbReference>
<keyword evidence="3" id="KW-1185">Reference proteome</keyword>